<name>Q8TXR8_METKA</name>
<accession>Q8TXR8</accession>
<dbReference type="PaxDb" id="190192-MK0592"/>
<evidence type="ECO:0000313" key="1">
    <source>
        <dbReference type="EMBL" id="AAM01807.1"/>
    </source>
</evidence>
<reference evidence="1 2" key="1">
    <citation type="journal article" date="2002" name="Proc. Natl. Acad. Sci. U.S.A.">
        <title>The complete genome of hyperthermophile Methanopyrus kandleri AV19 and monophyly of archaeal methanogens.</title>
        <authorList>
            <person name="Slesarev A.I."/>
            <person name="Mezhevaya K.V."/>
            <person name="Makarova K.S."/>
            <person name="Polushin N.N."/>
            <person name="Shcherbinina O.V."/>
            <person name="Shakhova V.V."/>
            <person name="Belova G.I."/>
            <person name="Aravind L."/>
            <person name="Natale D.A."/>
            <person name="Rogozin I.B."/>
            <person name="Tatusov R.L."/>
            <person name="Wolf Y.I."/>
            <person name="Stetter K.O."/>
            <person name="Malykh A.G."/>
            <person name="Koonin E.V."/>
            <person name="Kozyavkin S.A."/>
        </authorList>
    </citation>
    <scope>NUCLEOTIDE SEQUENCE [LARGE SCALE GENOMIC DNA]</scope>
    <source>
        <strain evidence="2">AV19 / DSM 6324 / JCM 9639 / NBRC 100938</strain>
    </source>
</reference>
<dbReference type="EnsemblBacteria" id="AAM01807">
    <property type="protein sequence ID" value="AAM01807"/>
    <property type="gene ID" value="MK0592"/>
</dbReference>
<dbReference type="HOGENOM" id="CLU_1096717_0_0_2"/>
<dbReference type="Proteomes" id="UP000001826">
    <property type="component" value="Chromosome"/>
</dbReference>
<dbReference type="STRING" id="190192.MK0592"/>
<dbReference type="InParanoid" id="Q8TXR8"/>
<dbReference type="RefSeq" id="WP_011018962.1">
    <property type="nucleotide sequence ID" value="NC_003551.1"/>
</dbReference>
<sequence length="253" mass="26779">MEVTIQLSGVVEGQQVTDVYPVTITVQLVKLNSSVNITVEKITESEAVLRVDYQINTENCSVKSVEVKLLKDGNVVASEERSQAEGTVRFTVNESGTYRVVIEATVEWTTPSGRHEEKLTLASEDVEVTLSRLEVGAPSVKVSDYGADWATLEITVPVTAVGCEVTGGKVEVIEAGTGHTLATTEATVDNGVLKATVKLTGLRSARIPIIVRVTAEGKTPTGDSVTATAEASVEVRLASAELGGSVRVESPRP</sequence>
<proteinExistence type="predicted"/>
<keyword evidence="2" id="KW-1185">Reference proteome</keyword>
<gene>
    <name evidence="1" type="ordered locus">MK0592</name>
</gene>
<evidence type="ECO:0000313" key="2">
    <source>
        <dbReference type="Proteomes" id="UP000001826"/>
    </source>
</evidence>
<dbReference type="GeneID" id="1476693"/>
<dbReference type="EMBL" id="AE009439">
    <property type="protein sequence ID" value="AAM01807.1"/>
    <property type="molecule type" value="Genomic_DNA"/>
</dbReference>
<dbReference type="KEGG" id="mka:MK0592"/>
<protein>
    <submittedName>
        <fullName evidence="1">Uncharacterized protein specific for M.kandleri with repeats, MK-6 family</fullName>
    </submittedName>
</protein>
<organism evidence="1 2">
    <name type="scientific">Methanopyrus kandleri (strain AV19 / DSM 6324 / JCM 9639 / NBRC 100938)</name>
    <dbReference type="NCBI Taxonomy" id="190192"/>
    <lineage>
        <taxon>Archaea</taxon>
        <taxon>Methanobacteriati</taxon>
        <taxon>Methanobacteriota</taxon>
        <taxon>Methanomada group</taxon>
        <taxon>Methanopyri</taxon>
        <taxon>Methanopyrales</taxon>
        <taxon>Methanopyraceae</taxon>
        <taxon>Methanopyrus</taxon>
    </lineage>
</organism>
<dbReference type="AlphaFoldDB" id="Q8TXR8"/>